<dbReference type="Pfam" id="PF13589">
    <property type="entry name" value="HATPase_c_3"/>
    <property type="match status" value="1"/>
</dbReference>
<keyword evidence="3" id="KW-0238">DNA-binding</keyword>
<dbReference type="PROSITE" id="PS50118">
    <property type="entry name" value="HMG_BOX_2"/>
    <property type="match status" value="1"/>
</dbReference>
<accession>A0A7R9FED4</accession>
<dbReference type="PANTHER" id="PTHR10073:SF54">
    <property type="entry name" value="PMS1 PROTEIN HOMOLOG 1"/>
    <property type="match status" value="1"/>
</dbReference>
<dbReference type="Gene3D" id="1.10.30.10">
    <property type="entry name" value="High mobility group box domain"/>
    <property type="match status" value="1"/>
</dbReference>
<dbReference type="Gene3D" id="3.30.230.10">
    <property type="match status" value="1"/>
</dbReference>
<gene>
    <name evidence="5" type="ORF">TTEB3V08_LOCUS222</name>
</gene>
<dbReference type="NCBIfam" id="TIGR00585">
    <property type="entry name" value="mutl"/>
    <property type="match status" value="1"/>
</dbReference>
<proteinExistence type="inferred from homology"/>
<dbReference type="CDD" id="cd16926">
    <property type="entry name" value="HATPase_MutL-MLH-PMS-like"/>
    <property type="match status" value="1"/>
</dbReference>
<dbReference type="CDD" id="cd00084">
    <property type="entry name" value="HMG-box_SF"/>
    <property type="match status" value="1"/>
</dbReference>
<sequence>MPLHRLEENTSSLITSSQIITSVSSVVKELIENALDAGSNNIEVKLEDNGLSRIEVKDDGSGINKLDVPHMCLSSYTSKIRDFSDLEYLQCYGFRGEALNALCRVAEVTVTTKTDEDDYAMAYTMNKNGQVAFMKPSHLGKGTIVTANHLFLNIPVRRKQLHIPRRASEELRKVEVVVKSLAVIHPGLRVSLAHEKCLIWQKSAVTTLKQSLLQALGHHALAKLEEHSLIHKNFPSAADDAHPVRAYRRLLFSWAWRGMKHEASLVSSMLIVPGCVSGVEPYRDEVNWGQSVKAVRSLPAPSRTTIWSSCDVAKSILRPVTVDGRDWTHLWFFYQIMMMMPKRNLGLMVDICQPNVDCMMIFVNRRPVRHKKLEKLVVKHVSKYYGAQYPQHRYPTCLLSIETSPAELDINVEPNKTRVLLQNEGFPALYDLQPCKQERWIVVDGPSESRWRKAAALQPSGNIGVMEYPGRNGNRIVDKLEEFLSSNYKTEEEGIPYTKNNLTSQKLKETTHSNNLQNQDIRASKKLKLDPEAAVTKLTSCKASTDTVALQLPGTQLVIDEDEEDIKRRQKLREELKAVHKKHLATAEERERKRTDFGEAPANLDEFIKSYTEHWTQEKQFQACTRLTNIGRDPTNYHNVADRCVPGSDADLVQTGCEGEGAMLNNTDAHVGRQNQCTGALNNNNTNFVTETFLNQVQDVGSIMNILCSDMKNENEQQSMGHLEKSVFNTSENIVRETSPSNQPNIGLLFEVNDINMSSTQNEVENTLTESLNKMETITRHQQGIMFPNEDLEKKYTLEGLLNDTEEESLVPMSDETSSVSDVNLFASQSTEKCSSEGGIDNIEIGGIMEDLNSRDKPPPISQSLWEAADLAMDNWSRGNVVTKTGQTVQGSYVLLPGVKNGTNLNTSVQSASSQMGRKEQSAFTKFSREMRPKILEENPGIAFTKVSVILVGRWRSMSAEQKAHYELLAAQEAEQKQKHRPNTNMVTKLVSFLHSNRNTR</sequence>
<dbReference type="SUPFAM" id="SSF55874">
    <property type="entry name" value="ATPase domain of HSP90 chaperone/DNA topoisomerase II/histidine kinase"/>
    <property type="match status" value="1"/>
</dbReference>
<evidence type="ECO:0000256" key="2">
    <source>
        <dbReference type="ARBA" id="ARBA00022763"/>
    </source>
</evidence>
<dbReference type="InterPro" id="IPR036890">
    <property type="entry name" value="HATPase_C_sf"/>
</dbReference>
<dbReference type="InterPro" id="IPR002099">
    <property type="entry name" value="MutL/Mlh/PMS"/>
</dbReference>
<dbReference type="SMART" id="SM01340">
    <property type="entry name" value="DNA_mis_repair"/>
    <property type="match status" value="1"/>
</dbReference>
<dbReference type="SUPFAM" id="SSF54211">
    <property type="entry name" value="Ribosomal protein S5 domain 2-like"/>
    <property type="match status" value="1"/>
</dbReference>
<dbReference type="Pfam" id="PF01119">
    <property type="entry name" value="DNA_mis_repair"/>
    <property type="match status" value="1"/>
</dbReference>
<dbReference type="AlphaFoldDB" id="A0A7R9FED4"/>
<dbReference type="InterPro" id="IPR014721">
    <property type="entry name" value="Ribsml_uS5_D2-typ_fold_subgr"/>
</dbReference>
<dbReference type="GO" id="GO:0030983">
    <property type="term" value="F:mismatched DNA binding"/>
    <property type="evidence" value="ECO:0007669"/>
    <property type="project" value="InterPro"/>
</dbReference>
<feature type="DNA-binding region" description="HMG box" evidence="3">
    <location>
        <begin position="917"/>
        <end position="985"/>
    </location>
</feature>
<dbReference type="SMART" id="SM00398">
    <property type="entry name" value="HMG"/>
    <property type="match status" value="1"/>
</dbReference>
<dbReference type="GO" id="GO:0140664">
    <property type="term" value="F:ATP-dependent DNA damage sensor activity"/>
    <property type="evidence" value="ECO:0007669"/>
    <property type="project" value="InterPro"/>
</dbReference>
<dbReference type="GO" id="GO:0016887">
    <property type="term" value="F:ATP hydrolysis activity"/>
    <property type="evidence" value="ECO:0007669"/>
    <property type="project" value="InterPro"/>
</dbReference>
<keyword evidence="3" id="KW-0539">Nucleus</keyword>
<dbReference type="SUPFAM" id="SSF47095">
    <property type="entry name" value="HMG-box"/>
    <property type="match status" value="1"/>
</dbReference>
<evidence type="ECO:0000313" key="5">
    <source>
        <dbReference type="EMBL" id="CAD7452031.1"/>
    </source>
</evidence>
<dbReference type="PANTHER" id="PTHR10073">
    <property type="entry name" value="DNA MISMATCH REPAIR PROTEIN MLH, PMS, MUTL"/>
    <property type="match status" value="1"/>
</dbReference>
<dbReference type="InterPro" id="IPR036910">
    <property type="entry name" value="HMG_box_dom_sf"/>
</dbReference>
<dbReference type="EMBL" id="OE000025">
    <property type="protein sequence ID" value="CAD7452031.1"/>
    <property type="molecule type" value="Genomic_DNA"/>
</dbReference>
<dbReference type="Pfam" id="PF00505">
    <property type="entry name" value="HMG_box"/>
    <property type="match status" value="1"/>
</dbReference>
<dbReference type="InterPro" id="IPR020568">
    <property type="entry name" value="Ribosomal_Su5_D2-typ_SF"/>
</dbReference>
<name>A0A7R9FED4_9NEOP</name>
<comment type="similarity">
    <text evidence="1">Belongs to the DNA mismatch repair MutL/HexB family.</text>
</comment>
<protein>
    <recommendedName>
        <fullName evidence="4">HMG box domain-containing protein</fullName>
    </recommendedName>
</protein>
<dbReference type="FunFam" id="3.30.565.10:FF:000017">
    <property type="entry name" value="PMS1 homolog 1, mismatch repair system component"/>
    <property type="match status" value="1"/>
</dbReference>
<dbReference type="InterPro" id="IPR014762">
    <property type="entry name" value="DNA_mismatch_repair_CS"/>
</dbReference>
<evidence type="ECO:0000259" key="4">
    <source>
        <dbReference type="PROSITE" id="PS50118"/>
    </source>
</evidence>
<organism evidence="5">
    <name type="scientific">Timema tahoe</name>
    <dbReference type="NCBI Taxonomy" id="61484"/>
    <lineage>
        <taxon>Eukaryota</taxon>
        <taxon>Metazoa</taxon>
        <taxon>Ecdysozoa</taxon>
        <taxon>Arthropoda</taxon>
        <taxon>Hexapoda</taxon>
        <taxon>Insecta</taxon>
        <taxon>Pterygota</taxon>
        <taxon>Neoptera</taxon>
        <taxon>Polyneoptera</taxon>
        <taxon>Phasmatodea</taxon>
        <taxon>Timematodea</taxon>
        <taxon>Timematoidea</taxon>
        <taxon>Timematidae</taxon>
        <taxon>Timema</taxon>
    </lineage>
</organism>
<dbReference type="GO" id="GO:0032389">
    <property type="term" value="C:MutLalpha complex"/>
    <property type="evidence" value="ECO:0007669"/>
    <property type="project" value="TreeGrafter"/>
</dbReference>
<dbReference type="GO" id="GO:0005524">
    <property type="term" value="F:ATP binding"/>
    <property type="evidence" value="ECO:0007669"/>
    <property type="project" value="InterPro"/>
</dbReference>
<evidence type="ECO:0000256" key="3">
    <source>
        <dbReference type="PROSITE-ProRule" id="PRU00267"/>
    </source>
</evidence>
<dbReference type="InterPro" id="IPR038973">
    <property type="entry name" value="MutL/Mlh/Pms-like"/>
</dbReference>
<keyword evidence="2" id="KW-0227">DNA damage</keyword>
<dbReference type="InterPro" id="IPR009071">
    <property type="entry name" value="HMG_box_dom"/>
</dbReference>
<dbReference type="PROSITE" id="PS00058">
    <property type="entry name" value="DNA_MISMATCH_REPAIR_1"/>
    <property type="match status" value="1"/>
</dbReference>
<dbReference type="InterPro" id="IPR013507">
    <property type="entry name" value="DNA_mismatch_S5_2-like"/>
</dbReference>
<evidence type="ECO:0000256" key="1">
    <source>
        <dbReference type="ARBA" id="ARBA00006082"/>
    </source>
</evidence>
<feature type="domain" description="HMG box" evidence="4">
    <location>
        <begin position="917"/>
        <end position="985"/>
    </location>
</feature>
<reference evidence="5" key="1">
    <citation type="submission" date="2020-11" db="EMBL/GenBank/DDBJ databases">
        <authorList>
            <person name="Tran Van P."/>
        </authorList>
    </citation>
    <scope>NUCLEOTIDE SEQUENCE</scope>
</reference>
<dbReference type="Gene3D" id="3.30.565.10">
    <property type="entry name" value="Histidine kinase-like ATPase, C-terminal domain"/>
    <property type="match status" value="1"/>
</dbReference>
<dbReference type="CDD" id="cd00782">
    <property type="entry name" value="MutL_Trans"/>
    <property type="match status" value="1"/>
</dbReference>
<dbReference type="GO" id="GO:0006298">
    <property type="term" value="P:mismatch repair"/>
    <property type="evidence" value="ECO:0007669"/>
    <property type="project" value="InterPro"/>
</dbReference>